<evidence type="ECO:0000313" key="2">
    <source>
        <dbReference type="EMBL" id="KAL0175702.1"/>
    </source>
</evidence>
<dbReference type="EMBL" id="JAMKFB020000014">
    <property type="protein sequence ID" value="KAL0175702.1"/>
    <property type="molecule type" value="Genomic_DNA"/>
</dbReference>
<keyword evidence="3" id="KW-1185">Reference proteome</keyword>
<sequence length="55" mass="6134">NDDLRPPVMRRHSSSDISKQRFGTMPLVPIRGEESNTNSTMLSANQTLVQHNGVL</sequence>
<proteinExistence type="predicted"/>
<accession>A0ABD0PP55</accession>
<protein>
    <submittedName>
        <fullName evidence="2">Uncharacterized protein</fullName>
    </submittedName>
</protein>
<dbReference type="Proteomes" id="UP001529510">
    <property type="component" value="Unassembled WGS sequence"/>
</dbReference>
<comment type="caution">
    <text evidence="2">The sequence shown here is derived from an EMBL/GenBank/DDBJ whole genome shotgun (WGS) entry which is preliminary data.</text>
</comment>
<feature type="region of interest" description="Disordered" evidence="1">
    <location>
        <begin position="1"/>
        <end position="55"/>
    </location>
</feature>
<gene>
    <name evidence="2" type="ORF">M9458_028032</name>
</gene>
<dbReference type="AlphaFoldDB" id="A0ABD0PP55"/>
<evidence type="ECO:0000313" key="3">
    <source>
        <dbReference type="Proteomes" id="UP001529510"/>
    </source>
</evidence>
<feature type="non-terminal residue" evidence="2">
    <location>
        <position position="1"/>
    </location>
</feature>
<reference evidence="2 3" key="1">
    <citation type="submission" date="2024-05" db="EMBL/GenBank/DDBJ databases">
        <title>Genome sequencing and assembly of Indian major carp, Cirrhinus mrigala (Hamilton, 1822).</title>
        <authorList>
            <person name="Mohindra V."/>
            <person name="Chowdhury L.M."/>
            <person name="Lal K."/>
            <person name="Jena J.K."/>
        </authorList>
    </citation>
    <scope>NUCLEOTIDE SEQUENCE [LARGE SCALE GENOMIC DNA]</scope>
    <source>
        <strain evidence="2">CM1030</strain>
        <tissue evidence="2">Blood</tissue>
    </source>
</reference>
<name>A0ABD0PP55_CIRMR</name>
<organism evidence="2 3">
    <name type="scientific">Cirrhinus mrigala</name>
    <name type="common">Mrigala</name>
    <dbReference type="NCBI Taxonomy" id="683832"/>
    <lineage>
        <taxon>Eukaryota</taxon>
        <taxon>Metazoa</taxon>
        <taxon>Chordata</taxon>
        <taxon>Craniata</taxon>
        <taxon>Vertebrata</taxon>
        <taxon>Euteleostomi</taxon>
        <taxon>Actinopterygii</taxon>
        <taxon>Neopterygii</taxon>
        <taxon>Teleostei</taxon>
        <taxon>Ostariophysi</taxon>
        <taxon>Cypriniformes</taxon>
        <taxon>Cyprinidae</taxon>
        <taxon>Labeoninae</taxon>
        <taxon>Labeonini</taxon>
        <taxon>Cirrhinus</taxon>
    </lineage>
</organism>
<feature type="compositionally biased region" description="Polar residues" evidence="1">
    <location>
        <begin position="35"/>
        <end position="55"/>
    </location>
</feature>
<evidence type="ECO:0000256" key="1">
    <source>
        <dbReference type="SAM" id="MobiDB-lite"/>
    </source>
</evidence>